<protein>
    <recommendedName>
        <fullName evidence="5">PiggyBac transposable element-derived protein domain-containing protein</fullName>
    </recommendedName>
</protein>
<evidence type="ECO:0000313" key="4">
    <source>
        <dbReference type="Proteomes" id="UP001148838"/>
    </source>
</evidence>
<dbReference type="Pfam" id="PF13843">
    <property type="entry name" value="DDE_Tnp_1_7"/>
    <property type="match status" value="1"/>
</dbReference>
<evidence type="ECO:0000259" key="1">
    <source>
        <dbReference type="Pfam" id="PF13842"/>
    </source>
</evidence>
<evidence type="ECO:0000313" key="3">
    <source>
        <dbReference type="EMBL" id="KAJ4430621.1"/>
    </source>
</evidence>
<dbReference type="InterPro" id="IPR029526">
    <property type="entry name" value="PGBD"/>
</dbReference>
<name>A0ABQ8S9Q1_PERAM</name>
<dbReference type="PANTHER" id="PTHR46599">
    <property type="entry name" value="PIGGYBAC TRANSPOSABLE ELEMENT-DERIVED PROTEIN 4"/>
    <property type="match status" value="1"/>
</dbReference>
<proteinExistence type="predicted"/>
<feature type="domain" description="PiggyBac transposable element-derived protein 4 C-terminal zinc-finger" evidence="1">
    <location>
        <begin position="304"/>
        <end position="357"/>
    </location>
</feature>
<evidence type="ECO:0000259" key="2">
    <source>
        <dbReference type="Pfam" id="PF13843"/>
    </source>
</evidence>
<dbReference type="EMBL" id="JAJSOF020000031">
    <property type="protein sequence ID" value="KAJ4430621.1"/>
    <property type="molecule type" value="Genomic_DNA"/>
</dbReference>
<dbReference type="Pfam" id="PF13842">
    <property type="entry name" value="zf-Tnp_2"/>
    <property type="match status" value="1"/>
</dbReference>
<dbReference type="PANTHER" id="PTHR46599:SF3">
    <property type="entry name" value="PIGGYBAC TRANSPOSABLE ELEMENT-DERIVED PROTEIN 4"/>
    <property type="match status" value="1"/>
</dbReference>
<gene>
    <name evidence="3" type="ORF">ANN_19210</name>
</gene>
<organism evidence="3 4">
    <name type="scientific">Periplaneta americana</name>
    <name type="common">American cockroach</name>
    <name type="synonym">Blatta americana</name>
    <dbReference type="NCBI Taxonomy" id="6978"/>
    <lineage>
        <taxon>Eukaryota</taxon>
        <taxon>Metazoa</taxon>
        <taxon>Ecdysozoa</taxon>
        <taxon>Arthropoda</taxon>
        <taxon>Hexapoda</taxon>
        <taxon>Insecta</taxon>
        <taxon>Pterygota</taxon>
        <taxon>Neoptera</taxon>
        <taxon>Polyneoptera</taxon>
        <taxon>Dictyoptera</taxon>
        <taxon>Blattodea</taxon>
        <taxon>Blattoidea</taxon>
        <taxon>Blattidae</taxon>
        <taxon>Blattinae</taxon>
        <taxon>Periplaneta</taxon>
    </lineage>
</organism>
<feature type="domain" description="PiggyBac transposable element-derived protein" evidence="2">
    <location>
        <begin position="5"/>
        <end position="249"/>
    </location>
</feature>
<comment type="caution">
    <text evidence="3">The sequence shown here is derived from an EMBL/GenBank/DDBJ whole genome shotgun (WGS) entry which is preliminary data.</text>
</comment>
<accession>A0ABQ8S9Q1</accession>
<sequence length="363" mass="42449">MQSRASKVKNVVDYVESKFLEFYSPSQYVCVDESTVNFKGRVVFKMYNPQKPTKWGLRIYVIADSTNGYVCGLIHPELTFTSRIVLQLINKVQSVTNEKGYHLYTDRFYTNLDLARELLQANVHLTGTIMQNRKGLPKQMKKKALKIKKHEVVAYRKEDKYLTLSWKDKRVVTILSTWHNPDTREVSRKTAKEVEVFQKPVAVIDYTSKMGGVDRADHYCSSYGFLKKSLKWWRKLYFWILEISLVNSFHLYNLNQNSKNLPALSHLEFRKKIIEGLVGNVRNKMSRKRGRPSTGDTEDRLNGKLHLIRAHERKVMKDCAVCSNRKVKGGRKETSFYCDTCERKPGLHPNKCFALYHTEKKYR</sequence>
<keyword evidence="4" id="KW-1185">Reference proteome</keyword>
<evidence type="ECO:0008006" key="5">
    <source>
        <dbReference type="Google" id="ProtNLM"/>
    </source>
</evidence>
<dbReference type="InterPro" id="IPR032718">
    <property type="entry name" value="PGBD4_Znf_C"/>
</dbReference>
<reference evidence="3 4" key="1">
    <citation type="journal article" date="2022" name="Allergy">
        <title>Genome assembly and annotation of Periplaneta americana reveal a comprehensive cockroach allergen profile.</title>
        <authorList>
            <person name="Wang L."/>
            <person name="Xiong Q."/>
            <person name="Saelim N."/>
            <person name="Wang L."/>
            <person name="Nong W."/>
            <person name="Wan A.T."/>
            <person name="Shi M."/>
            <person name="Liu X."/>
            <person name="Cao Q."/>
            <person name="Hui J.H.L."/>
            <person name="Sookrung N."/>
            <person name="Leung T.F."/>
            <person name="Tungtrongchitr A."/>
            <person name="Tsui S.K.W."/>
        </authorList>
    </citation>
    <scope>NUCLEOTIDE SEQUENCE [LARGE SCALE GENOMIC DNA]</scope>
    <source>
        <strain evidence="3">PWHHKU_190912</strain>
    </source>
</reference>
<dbReference type="Proteomes" id="UP001148838">
    <property type="component" value="Unassembled WGS sequence"/>
</dbReference>